<evidence type="ECO:0000313" key="3">
    <source>
        <dbReference type="Proteomes" id="UP000326903"/>
    </source>
</evidence>
<keyword evidence="3" id="KW-1185">Reference proteome</keyword>
<keyword evidence="1" id="KW-0812">Transmembrane</keyword>
<dbReference type="AlphaFoldDB" id="A0A5J5II79"/>
<organism evidence="2 3">
    <name type="scientific">Ginsengibacter hankyongi</name>
    <dbReference type="NCBI Taxonomy" id="2607284"/>
    <lineage>
        <taxon>Bacteria</taxon>
        <taxon>Pseudomonadati</taxon>
        <taxon>Bacteroidota</taxon>
        <taxon>Chitinophagia</taxon>
        <taxon>Chitinophagales</taxon>
        <taxon>Chitinophagaceae</taxon>
        <taxon>Ginsengibacter</taxon>
    </lineage>
</organism>
<sequence length="125" mass="14423">MQQKEIDFLYKNKIRNSLYIKILAHITSILVCGFFASFIIGIGLPDIMKMNFTHITLFNLLLALPLLGYVIVLFRENIGAIVMLLGGIALMIYHSYYRDIDMAFIFGLPFIICALLFFWHLRTAK</sequence>
<reference evidence="2 3" key="1">
    <citation type="submission" date="2019-09" db="EMBL/GenBank/DDBJ databases">
        <title>Draft genome sequence of Ginsengibacter sp. BR5-29.</title>
        <authorList>
            <person name="Im W.-T."/>
        </authorList>
    </citation>
    <scope>NUCLEOTIDE SEQUENCE [LARGE SCALE GENOMIC DNA]</scope>
    <source>
        <strain evidence="2 3">BR5-29</strain>
    </source>
</reference>
<feature type="transmembrane region" description="Helical" evidence="1">
    <location>
        <begin position="52"/>
        <end position="71"/>
    </location>
</feature>
<protein>
    <submittedName>
        <fullName evidence="2">Uncharacterized protein</fullName>
    </submittedName>
</protein>
<gene>
    <name evidence="2" type="ORF">FW778_00815</name>
</gene>
<comment type="caution">
    <text evidence="2">The sequence shown here is derived from an EMBL/GenBank/DDBJ whole genome shotgun (WGS) entry which is preliminary data.</text>
</comment>
<dbReference type="EMBL" id="VYQF01000001">
    <property type="protein sequence ID" value="KAA9040616.1"/>
    <property type="molecule type" value="Genomic_DNA"/>
</dbReference>
<keyword evidence="1" id="KW-0472">Membrane</keyword>
<dbReference type="RefSeq" id="WP_150412676.1">
    <property type="nucleotide sequence ID" value="NZ_VYQF01000001.1"/>
</dbReference>
<feature type="transmembrane region" description="Helical" evidence="1">
    <location>
        <begin position="78"/>
        <end position="96"/>
    </location>
</feature>
<evidence type="ECO:0000313" key="2">
    <source>
        <dbReference type="EMBL" id="KAA9040616.1"/>
    </source>
</evidence>
<feature type="transmembrane region" description="Helical" evidence="1">
    <location>
        <begin position="102"/>
        <end position="121"/>
    </location>
</feature>
<keyword evidence="1" id="KW-1133">Transmembrane helix</keyword>
<dbReference type="Proteomes" id="UP000326903">
    <property type="component" value="Unassembled WGS sequence"/>
</dbReference>
<evidence type="ECO:0000256" key="1">
    <source>
        <dbReference type="SAM" id="Phobius"/>
    </source>
</evidence>
<name>A0A5J5II79_9BACT</name>
<proteinExistence type="predicted"/>
<feature type="transmembrane region" description="Helical" evidence="1">
    <location>
        <begin position="18"/>
        <end position="40"/>
    </location>
</feature>
<accession>A0A5J5II79</accession>